<proteinExistence type="predicted"/>
<dbReference type="KEGG" id="vg:13995055"/>
<name>K4K667_9CAUD</name>
<gene>
    <name evidence="1" type="ORF">CcrColossus_gp127</name>
</gene>
<evidence type="ECO:0000313" key="2">
    <source>
        <dbReference type="Proteomes" id="UP000000463"/>
    </source>
</evidence>
<evidence type="ECO:0000313" key="1">
    <source>
        <dbReference type="EMBL" id="AFU87997.1"/>
    </source>
</evidence>
<organism evidence="1 2">
    <name type="scientific">Caulobacter phage CcrColossus</name>
    <dbReference type="NCBI Taxonomy" id="1211640"/>
    <lineage>
        <taxon>Viruses</taxon>
        <taxon>Duplodnaviria</taxon>
        <taxon>Heunggongvirae</taxon>
        <taxon>Uroviricota</taxon>
        <taxon>Caudoviricetes</taxon>
        <taxon>Jeanschmidtviridae</taxon>
        <taxon>Colossusvirus</taxon>
        <taxon>Colossusvirus colossus</taxon>
    </lineage>
</organism>
<dbReference type="GeneID" id="13995055"/>
<protein>
    <submittedName>
        <fullName evidence="1">Uncharacterized protein</fullName>
    </submittedName>
</protein>
<dbReference type="EMBL" id="JX100810">
    <property type="protein sequence ID" value="AFU87997.1"/>
    <property type="molecule type" value="Genomic_DNA"/>
</dbReference>
<accession>K4K667</accession>
<sequence length="278" mass="30577">MPKAYVHLLDAVHYRRDAFVNGFARLGYIVERGTPAVPLAPDDVVVIWNKTPRSAQALRMARKNGAAVLVAENGYFGKDVNGHQPYALALDGHNGSGRWFAPDSSRLDRLSVPFEPVRAPGMLGKVLIADQRGIGSQKMRSPPKFGVQMLERLTHHQPFRQIELRAHPGRHKADVSLERDLEDCDALVVWSSNCATLALQKGIPVHYCAPAIASAGAAKPFMPSLRATFTEEERREAFARMAWAQWFLDEIASGEAMRTLLDVYAGTLPSVSPGIDLA</sequence>
<keyword evidence="2" id="KW-1185">Reference proteome</keyword>
<reference evidence="1 2" key="1">
    <citation type="journal article" date="2012" name="BMC Genomics">
        <title>The Caulobacter crescentus phage phiCbK: genomics of a canonical phage.</title>
        <authorList>
            <person name="Gill J.J."/>
            <person name="Berry J.D."/>
            <person name="Russell W.K."/>
            <person name="Lessor L."/>
            <person name="Escobar Garcia D.A."/>
            <person name="Hernandez D."/>
            <person name="Kane A."/>
            <person name="Keene J."/>
            <person name="Maddox M."/>
            <person name="Martin R."/>
            <person name="Mohan S."/>
            <person name="Thorn A.M."/>
            <person name="Russell D.H."/>
            <person name="Young R."/>
        </authorList>
    </citation>
    <scope>NUCLEOTIDE SEQUENCE [LARGE SCALE GENOMIC DNA]</scope>
</reference>
<dbReference type="RefSeq" id="YP_006988361.1">
    <property type="nucleotide sequence ID" value="NC_019406.1"/>
</dbReference>
<dbReference type="Proteomes" id="UP000000463">
    <property type="component" value="Segment"/>
</dbReference>